<keyword evidence="5 14" id="KW-0808">Transferase</keyword>
<evidence type="ECO:0000256" key="6">
    <source>
        <dbReference type="ARBA" id="ARBA00022692"/>
    </source>
</evidence>
<dbReference type="InterPro" id="IPR003660">
    <property type="entry name" value="HAMP_dom"/>
</dbReference>
<dbReference type="Gene3D" id="1.10.287.130">
    <property type="match status" value="1"/>
</dbReference>
<evidence type="ECO:0000256" key="10">
    <source>
        <dbReference type="ARBA" id="ARBA00023136"/>
    </source>
</evidence>
<proteinExistence type="predicted"/>
<dbReference type="Proteomes" id="UP001597294">
    <property type="component" value="Unassembled WGS sequence"/>
</dbReference>
<evidence type="ECO:0000256" key="9">
    <source>
        <dbReference type="ARBA" id="ARBA00023012"/>
    </source>
</evidence>
<keyword evidence="6 11" id="KW-0812">Transmembrane</keyword>
<dbReference type="InterPro" id="IPR036890">
    <property type="entry name" value="HATPase_C_sf"/>
</dbReference>
<sequence>MSWQRKSLRRRLLLWLMGSLAIISALMLFEVRSSATKAANEAYDRVLLGSALAIAERVVVVGDALEVDVPYVALEMLTSAAQDRVFYQVTGPGNQFITGYNDLPTVSLDEIPQNGSPLFFDADYRGDAIRTGVISRHLSGARLSARFTVMVAETVEGRNRLIREMVTASIMRQLVLILVAGIVMWIGIGWGLKPLVRLEAALNRRTPSDLRPIEHEVPREVRHLIEAINDLMHRLEASFEAMQRFTSNAAHQLRTPLAAIQTQAELAIDETNPEKTRKRLEHLSRSTKQTSRLINQLLSLARANQAGTAQDNEDFQTVEIDLKGACEQVTREFVPLAVSKNIDLGFESTTGCFKVNGNRELIEEALKNLIDNALNYCPKDTTVTVRLKNENNQVLLEVEDNGPGVALSERSKVFERFYRSETRDDEGCGLGLSIVREIMEQHSGGVTYRNVSSGKGSCFVMIFQSVLNN</sequence>
<dbReference type="Pfam" id="PF08521">
    <property type="entry name" value="2CSK_N"/>
    <property type="match status" value="1"/>
</dbReference>
<keyword evidence="8 11" id="KW-1133">Transmembrane helix</keyword>
<dbReference type="InterPro" id="IPR003594">
    <property type="entry name" value="HATPase_dom"/>
</dbReference>
<dbReference type="InterPro" id="IPR013727">
    <property type="entry name" value="2CSK_N"/>
</dbReference>
<evidence type="ECO:0000256" key="3">
    <source>
        <dbReference type="ARBA" id="ARBA00012438"/>
    </source>
</evidence>
<accession>A0ABW5BIL4</accession>
<evidence type="ECO:0000313" key="15">
    <source>
        <dbReference type="Proteomes" id="UP001597294"/>
    </source>
</evidence>
<comment type="subcellular location">
    <subcellularLocation>
        <location evidence="2">Membrane</location>
    </subcellularLocation>
</comment>
<evidence type="ECO:0000259" key="12">
    <source>
        <dbReference type="PROSITE" id="PS50109"/>
    </source>
</evidence>
<name>A0ABW5BIL4_9PROT</name>
<dbReference type="EC" id="2.7.13.3" evidence="3"/>
<comment type="caution">
    <text evidence="14">The sequence shown here is derived from an EMBL/GenBank/DDBJ whole genome shotgun (WGS) entry which is preliminary data.</text>
</comment>
<dbReference type="InterPro" id="IPR050428">
    <property type="entry name" value="TCS_sensor_his_kinase"/>
</dbReference>
<dbReference type="CDD" id="cd00075">
    <property type="entry name" value="HATPase"/>
    <property type="match status" value="1"/>
</dbReference>
<dbReference type="GO" id="GO:0004673">
    <property type="term" value="F:protein histidine kinase activity"/>
    <property type="evidence" value="ECO:0007669"/>
    <property type="project" value="UniProtKB-EC"/>
</dbReference>
<gene>
    <name evidence="14" type="ORF">ACFSKO_07125</name>
</gene>
<reference evidence="15" key="1">
    <citation type="journal article" date="2019" name="Int. J. Syst. Evol. Microbiol.">
        <title>The Global Catalogue of Microorganisms (GCM) 10K type strain sequencing project: providing services to taxonomists for standard genome sequencing and annotation.</title>
        <authorList>
            <consortium name="The Broad Institute Genomics Platform"/>
            <consortium name="The Broad Institute Genome Sequencing Center for Infectious Disease"/>
            <person name="Wu L."/>
            <person name="Ma J."/>
        </authorList>
    </citation>
    <scope>NUCLEOTIDE SEQUENCE [LARGE SCALE GENOMIC DNA]</scope>
    <source>
        <strain evidence="15">CGMCC 4.7192</strain>
    </source>
</reference>
<feature type="domain" description="HAMP" evidence="13">
    <location>
        <begin position="189"/>
        <end position="240"/>
    </location>
</feature>
<organism evidence="14 15">
    <name type="scientific">Kiloniella antarctica</name>
    <dbReference type="NCBI Taxonomy" id="1550907"/>
    <lineage>
        <taxon>Bacteria</taxon>
        <taxon>Pseudomonadati</taxon>
        <taxon>Pseudomonadota</taxon>
        <taxon>Alphaproteobacteria</taxon>
        <taxon>Rhodospirillales</taxon>
        <taxon>Kiloniellaceae</taxon>
        <taxon>Kiloniella</taxon>
    </lineage>
</organism>
<feature type="transmembrane region" description="Helical" evidence="11">
    <location>
        <begin position="12"/>
        <end position="29"/>
    </location>
</feature>
<dbReference type="InterPro" id="IPR003661">
    <property type="entry name" value="HisK_dim/P_dom"/>
</dbReference>
<evidence type="ECO:0000256" key="4">
    <source>
        <dbReference type="ARBA" id="ARBA00022553"/>
    </source>
</evidence>
<dbReference type="RefSeq" id="WP_380249927.1">
    <property type="nucleotide sequence ID" value="NZ_JBHUII010000004.1"/>
</dbReference>
<evidence type="ECO:0000256" key="1">
    <source>
        <dbReference type="ARBA" id="ARBA00000085"/>
    </source>
</evidence>
<dbReference type="SMART" id="SM00387">
    <property type="entry name" value="HATPase_c"/>
    <property type="match status" value="1"/>
</dbReference>
<dbReference type="Pfam" id="PF02518">
    <property type="entry name" value="HATPase_c"/>
    <property type="match status" value="1"/>
</dbReference>
<evidence type="ECO:0000256" key="5">
    <source>
        <dbReference type="ARBA" id="ARBA00022679"/>
    </source>
</evidence>
<dbReference type="PRINTS" id="PR00344">
    <property type="entry name" value="BCTRLSENSOR"/>
</dbReference>
<evidence type="ECO:0000256" key="11">
    <source>
        <dbReference type="SAM" id="Phobius"/>
    </source>
</evidence>
<evidence type="ECO:0000313" key="14">
    <source>
        <dbReference type="EMBL" id="MFD2205374.1"/>
    </source>
</evidence>
<dbReference type="SUPFAM" id="SSF55874">
    <property type="entry name" value="ATPase domain of HSP90 chaperone/DNA topoisomerase II/histidine kinase"/>
    <property type="match status" value="1"/>
</dbReference>
<keyword evidence="10 11" id="KW-0472">Membrane</keyword>
<evidence type="ECO:0000256" key="7">
    <source>
        <dbReference type="ARBA" id="ARBA00022777"/>
    </source>
</evidence>
<keyword evidence="9" id="KW-0902">Two-component regulatory system</keyword>
<dbReference type="Gene3D" id="3.30.565.10">
    <property type="entry name" value="Histidine kinase-like ATPase, C-terminal domain"/>
    <property type="match status" value="1"/>
</dbReference>
<dbReference type="PANTHER" id="PTHR45436">
    <property type="entry name" value="SENSOR HISTIDINE KINASE YKOH"/>
    <property type="match status" value="1"/>
</dbReference>
<keyword evidence="4" id="KW-0597">Phosphoprotein</keyword>
<dbReference type="SUPFAM" id="SSF47384">
    <property type="entry name" value="Homodimeric domain of signal transducing histidine kinase"/>
    <property type="match status" value="1"/>
</dbReference>
<dbReference type="SMART" id="SM00388">
    <property type="entry name" value="HisKA"/>
    <property type="match status" value="1"/>
</dbReference>
<dbReference type="PROSITE" id="PS50885">
    <property type="entry name" value="HAMP"/>
    <property type="match status" value="1"/>
</dbReference>
<keyword evidence="7 14" id="KW-0418">Kinase</keyword>
<dbReference type="InterPro" id="IPR036097">
    <property type="entry name" value="HisK_dim/P_sf"/>
</dbReference>
<dbReference type="EMBL" id="JBHUII010000004">
    <property type="protein sequence ID" value="MFD2205374.1"/>
    <property type="molecule type" value="Genomic_DNA"/>
</dbReference>
<protein>
    <recommendedName>
        <fullName evidence="3">histidine kinase</fullName>
        <ecNumber evidence="3">2.7.13.3</ecNumber>
    </recommendedName>
</protein>
<feature type="domain" description="Histidine kinase" evidence="12">
    <location>
        <begin position="248"/>
        <end position="467"/>
    </location>
</feature>
<evidence type="ECO:0000256" key="8">
    <source>
        <dbReference type="ARBA" id="ARBA00022989"/>
    </source>
</evidence>
<keyword evidence="15" id="KW-1185">Reference proteome</keyword>
<evidence type="ECO:0000256" key="2">
    <source>
        <dbReference type="ARBA" id="ARBA00004370"/>
    </source>
</evidence>
<dbReference type="PROSITE" id="PS50109">
    <property type="entry name" value="HIS_KIN"/>
    <property type="match status" value="1"/>
</dbReference>
<evidence type="ECO:0000259" key="13">
    <source>
        <dbReference type="PROSITE" id="PS50885"/>
    </source>
</evidence>
<comment type="catalytic activity">
    <reaction evidence="1">
        <text>ATP + protein L-histidine = ADP + protein N-phospho-L-histidine.</text>
        <dbReference type="EC" id="2.7.13.3"/>
    </reaction>
</comment>
<dbReference type="InterPro" id="IPR005467">
    <property type="entry name" value="His_kinase_dom"/>
</dbReference>
<dbReference type="Pfam" id="PF00512">
    <property type="entry name" value="HisKA"/>
    <property type="match status" value="1"/>
</dbReference>
<feature type="transmembrane region" description="Helical" evidence="11">
    <location>
        <begin position="170"/>
        <end position="192"/>
    </location>
</feature>
<dbReference type="CDD" id="cd00082">
    <property type="entry name" value="HisKA"/>
    <property type="match status" value="1"/>
</dbReference>
<dbReference type="PANTHER" id="PTHR45436:SF1">
    <property type="entry name" value="SENSOR PROTEIN QSEC"/>
    <property type="match status" value="1"/>
</dbReference>
<dbReference type="InterPro" id="IPR004358">
    <property type="entry name" value="Sig_transdc_His_kin-like_C"/>
</dbReference>